<evidence type="ECO:0000256" key="3">
    <source>
        <dbReference type="ARBA" id="ARBA00023157"/>
    </source>
</evidence>
<keyword evidence="5" id="KW-0175">Coiled coil</keyword>
<name>A0A291QUF8_9BACT</name>
<dbReference type="RefSeq" id="WP_098193928.1">
    <property type="nucleotide sequence ID" value="NZ_CP023777.1"/>
</dbReference>
<feature type="coiled-coil region" evidence="5">
    <location>
        <begin position="134"/>
        <end position="180"/>
    </location>
</feature>
<dbReference type="EMBL" id="CP023777">
    <property type="protein sequence ID" value="ATL47551.1"/>
    <property type="molecule type" value="Genomic_DNA"/>
</dbReference>
<dbReference type="AlphaFoldDB" id="A0A291QUF8"/>
<feature type="domain" description="Thioredoxin" evidence="7">
    <location>
        <begin position="245"/>
        <end position="383"/>
    </location>
</feature>
<evidence type="ECO:0000256" key="1">
    <source>
        <dbReference type="ARBA" id="ARBA00004196"/>
    </source>
</evidence>
<dbReference type="PROSITE" id="PS51352">
    <property type="entry name" value="THIOREDOXIN_2"/>
    <property type="match status" value="1"/>
</dbReference>
<dbReference type="InterPro" id="IPR013766">
    <property type="entry name" value="Thioredoxin_domain"/>
</dbReference>
<dbReference type="GO" id="GO:0016209">
    <property type="term" value="F:antioxidant activity"/>
    <property type="evidence" value="ECO:0007669"/>
    <property type="project" value="InterPro"/>
</dbReference>
<dbReference type="InterPro" id="IPR000866">
    <property type="entry name" value="AhpC/TSA"/>
</dbReference>
<dbReference type="InterPro" id="IPR025380">
    <property type="entry name" value="DUF4369"/>
</dbReference>
<dbReference type="InterPro" id="IPR017937">
    <property type="entry name" value="Thioredoxin_CS"/>
</dbReference>
<keyword evidence="2" id="KW-0201">Cytochrome c-type biogenesis</keyword>
<dbReference type="InterPro" id="IPR050553">
    <property type="entry name" value="Thioredoxin_ResA/DsbE_sf"/>
</dbReference>
<dbReference type="PANTHER" id="PTHR42852">
    <property type="entry name" value="THIOL:DISULFIDE INTERCHANGE PROTEIN DSBE"/>
    <property type="match status" value="1"/>
</dbReference>
<evidence type="ECO:0000256" key="4">
    <source>
        <dbReference type="ARBA" id="ARBA00023284"/>
    </source>
</evidence>
<evidence type="ECO:0000259" key="7">
    <source>
        <dbReference type="PROSITE" id="PS51352"/>
    </source>
</evidence>
<keyword evidence="4" id="KW-0676">Redox-active center</keyword>
<dbReference type="GO" id="GO:0017004">
    <property type="term" value="P:cytochrome complex assembly"/>
    <property type="evidence" value="ECO:0007669"/>
    <property type="project" value="UniProtKB-KW"/>
</dbReference>
<dbReference type="Proteomes" id="UP000220133">
    <property type="component" value="Chromosome"/>
</dbReference>
<keyword evidence="6" id="KW-0732">Signal</keyword>
<comment type="subcellular location">
    <subcellularLocation>
        <location evidence="1">Cell envelope</location>
    </subcellularLocation>
</comment>
<keyword evidence="3" id="KW-1015">Disulfide bond</keyword>
<feature type="signal peptide" evidence="6">
    <location>
        <begin position="1"/>
        <end position="18"/>
    </location>
</feature>
<evidence type="ECO:0000256" key="5">
    <source>
        <dbReference type="SAM" id="Coils"/>
    </source>
</evidence>
<organism evidence="8 9">
    <name type="scientific">Chitinophaga caeni</name>
    <dbReference type="NCBI Taxonomy" id="2029983"/>
    <lineage>
        <taxon>Bacteria</taxon>
        <taxon>Pseudomonadati</taxon>
        <taxon>Bacteroidota</taxon>
        <taxon>Chitinophagia</taxon>
        <taxon>Chitinophagales</taxon>
        <taxon>Chitinophagaceae</taxon>
        <taxon>Chitinophaga</taxon>
    </lineage>
</organism>
<feature type="chain" id="PRO_5012200462" description="Thioredoxin domain-containing protein" evidence="6">
    <location>
        <begin position="19"/>
        <end position="383"/>
    </location>
</feature>
<dbReference type="KEGG" id="cbae:COR50_10440"/>
<dbReference type="CDD" id="cd02966">
    <property type="entry name" value="TlpA_like_family"/>
    <property type="match status" value="1"/>
</dbReference>
<dbReference type="GO" id="GO:0030313">
    <property type="term" value="C:cell envelope"/>
    <property type="evidence" value="ECO:0007669"/>
    <property type="project" value="UniProtKB-SubCell"/>
</dbReference>
<evidence type="ECO:0000313" key="9">
    <source>
        <dbReference type="Proteomes" id="UP000220133"/>
    </source>
</evidence>
<dbReference type="PANTHER" id="PTHR42852:SF6">
    <property type="entry name" value="THIOL:DISULFIDE INTERCHANGE PROTEIN DSBE"/>
    <property type="match status" value="1"/>
</dbReference>
<dbReference type="PROSITE" id="PS00194">
    <property type="entry name" value="THIOREDOXIN_1"/>
    <property type="match status" value="1"/>
</dbReference>
<dbReference type="Pfam" id="PF00578">
    <property type="entry name" value="AhpC-TSA"/>
    <property type="match status" value="1"/>
</dbReference>
<evidence type="ECO:0000256" key="6">
    <source>
        <dbReference type="SAM" id="SignalP"/>
    </source>
</evidence>
<protein>
    <recommendedName>
        <fullName evidence="7">Thioredoxin domain-containing protein</fullName>
    </recommendedName>
</protein>
<proteinExistence type="predicted"/>
<evidence type="ECO:0000313" key="8">
    <source>
        <dbReference type="EMBL" id="ATL47551.1"/>
    </source>
</evidence>
<dbReference type="OrthoDB" id="1069091at2"/>
<reference evidence="8 9" key="1">
    <citation type="submission" date="2017-10" db="EMBL/GenBank/DDBJ databases">
        <title>Paenichitinophaga pekingensis gen. nov., sp. nov., isolated from activated sludge.</title>
        <authorList>
            <person name="Jin D."/>
            <person name="Kong X."/>
            <person name="Deng Y."/>
            <person name="Bai Z."/>
        </authorList>
    </citation>
    <scope>NUCLEOTIDE SEQUENCE [LARGE SCALE GENOMIC DNA]</scope>
    <source>
        <strain evidence="8 9">13</strain>
    </source>
</reference>
<dbReference type="InterPro" id="IPR036249">
    <property type="entry name" value="Thioredoxin-like_sf"/>
</dbReference>
<accession>A0A291QUF8</accession>
<sequence length="383" mass="42286">MKKLILAGALLAPLALFAQEKEAVKEYPFTIEGTYAKAATPTTFYIRYRNSGKNVIDSAKTDASGKFTFKGEVAEPTMANFLVWKDQSEIENFNFEGNYKGVSQFFIDKGQTKINVGDITKEPTITGTPAQQELLKLNDMTADVQKQIAELTQEYYKARSEKNTQKMEELGNQYDKLDAQQVEIYKQYLAKNPKSPIGIYAISTAVGYDIDPAVAEPLYNNLADAVKASPSGVAFGKKLEIAKKTAVGQPAIQFSQSDKDGNAVSLASFKGKYVLVDFWASWCGPCRQENPNVVKAFNTYKDKGFTVFGISLDENKDKWLAAVEKDGLAWTQVSDLKGWKNEVAGLYGVNAIPQNFLIDPSGKIIGKNLRGEALEKKLAEVLN</sequence>
<dbReference type="Pfam" id="PF14289">
    <property type="entry name" value="DUF4369"/>
    <property type="match status" value="1"/>
</dbReference>
<gene>
    <name evidence="8" type="ORF">COR50_10440</name>
</gene>
<evidence type="ECO:0000256" key="2">
    <source>
        <dbReference type="ARBA" id="ARBA00022748"/>
    </source>
</evidence>
<keyword evidence="9" id="KW-1185">Reference proteome</keyword>
<dbReference type="GO" id="GO:0016491">
    <property type="term" value="F:oxidoreductase activity"/>
    <property type="evidence" value="ECO:0007669"/>
    <property type="project" value="InterPro"/>
</dbReference>
<dbReference type="Gene3D" id="3.40.30.10">
    <property type="entry name" value="Glutaredoxin"/>
    <property type="match status" value="1"/>
</dbReference>
<dbReference type="SUPFAM" id="SSF52833">
    <property type="entry name" value="Thioredoxin-like"/>
    <property type="match status" value="1"/>
</dbReference>